<dbReference type="SUPFAM" id="SSF46689">
    <property type="entry name" value="Homeodomain-like"/>
    <property type="match status" value="1"/>
</dbReference>
<dbReference type="PRINTS" id="PR00455">
    <property type="entry name" value="HTHTETR"/>
</dbReference>
<evidence type="ECO:0000259" key="5">
    <source>
        <dbReference type="PROSITE" id="PS50977"/>
    </source>
</evidence>
<evidence type="ECO:0000313" key="7">
    <source>
        <dbReference type="Proteomes" id="UP000295627"/>
    </source>
</evidence>
<dbReference type="GO" id="GO:0003700">
    <property type="term" value="F:DNA-binding transcription factor activity"/>
    <property type="evidence" value="ECO:0007669"/>
    <property type="project" value="TreeGrafter"/>
</dbReference>
<dbReference type="EMBL" id="RXLR01000014">
    <property type="protein sequence ID" value="TDH22692.1"/>
    <property type="molecule type" value="Genomic_DNA"/>
</dbReference>
<feature type="domain" description="HTH tetR-type" evidence="5">
    <location>
        <begin position="12"/>
        <end position="72"/>
    </location>
</feature>
<dbReference type="Gene3D" id="1.10.357.10">
    <property type="entry name" value="Tetracycline Repressor, domain 2"/>
    <property type="match status" value="1"/>
</dbReference>
<dbReference type="InterPro" id="IPR001647">
    <property type="entry name" value="HTH_TetR"/>
</dbReference>
<dbReference type="PANTHER" id="PTHR30055:SF151">
    <property type="entry name" value="TRANSCRIPTIONAL REGULATORY PROTEIN"/>
    <property type="match status" value="1"/>
</dbReference>
<dbReference type="GO" id="GO:0000976">
    <property type="term" value="F:transcription cis-regulatory region binding"/>
    <property type="evidence" value="ECO:0007669"/>
    <property type="project" value="TreeGrafter"/>
</dbReference>
<dbReference type="AlphaFoldDB" id="A0A4R5PD99"/>
<evidence type="ECO:0000256" key="1">
    <source>
        <dbReference type="ARBA" id="ARBA00023015"/>
    </source>
</evidence>
<dbReference type="GO" id="GO:0045892">
    <property type="term" value="P:negative regulation of DNA-templated transcription"/>
    <property type="evidence" value="ECO:0007669"/>
    <property type="project" value="InterPro"/>
</dbReference>
<dbReference type="Pfam" id="PF02909">
    <property type="entry name" value="TetR_C_1"/>
    <property type="match status" value="1"/>
</dbReference>
<evidence type="ECO:0000256" key="4">
    <source>
        <dbReference type="PROSITE-ProRule" id="PRU00335"/>
    </source>
</evidence>
<keyword evidence="2 4" id="KW-0238">DNA-binding</keyword>
<evidence type="ECO:0000256" key="2">
    <source>
        <dbReference type="ARBA" id="ARBA00023125"/>
    </source>
</evidence>
<comment type="caution">
    <text evidence="6">The sequence shown here is derived from an EMBL/GenBank/DDBJ whole genome shotgun (WGS) entry which is preliminary data.</text>
</comment>
<accession>A0A4R5PD99</accession>
<protein>
    <submittedName>
        <fullName evidence="6">TetR/AcrR family transcriptional regulator</fullName>
    </submittedName>
</protein>
<gene>
    <name evidence="6" type="ORF">EJ571_12395</name>
</gene>
<dbReference type="InterPro" id="IPR036271">
    <property type="entry name" value="Tet_transcr_reg_TetR-rel_C_sf"/>
</dbReference>
<dbReference type="InterPro" id="IPR009057">
    <property type="entry name" value="Homeodomain-like_sf"/>
</dbReference>
<organism evidence="6 7">
    <name type="scientific">Mycobacteroides franklinii</name>
    <dbReference type="NCBI Taxonomy" id="948102"/>
    <lineage>
        <taxon>Bacteria</taxon>
        <taxon>Bacillati</taxon>
        <taxon>Actinomycetota</taxon>
        <taxon>Actinomycetes</taxon>
        <taxon>Mycobacteriales</taxon>
        <taxon>Mycobacteriaceae</taxon>
        <taxon>Mycobacteroides</taxon>
    </lineage>
</organism>
<evidence type="ECO:0000256" key="3">
    <source>
        <dbReference type="ARBA" id="ARBA00023163"/>
    </source>
</evidence>
<dbReference type="Proteomes" id="UP000295627">
    <property type="component" value="Unassembled WGS sequence"/>
</dbReference>
<keyword evidence="1" id="KW-0805">Transcription regulation</keyword>
<reference evidence="6 7" key="1">
    <citation type="journal article" date="2019" name="Sci. Rep.">
        <title>Extended insight into the Mycobacterium chelonae-abscessus complex through whole genome sequencing of Mycobacterium salmoniphilum outbreak and Mycobacterium salmoniphilum-like strains.</title>
        <authorList>
            <person name="Behra P.R.K."/>
            <person name="Das S."/>
            <person name="Pettersson B.M.F."/>
            <person name="Shirreff L."/>
            <person name="DuCote T."/>
            <person name="Jacobsson K.G."/>
            <person name="Ennis D.G."/>
            <person name="Kirsebom L.A."/>
        </authorList>
    </citation>
    <scope>NUCLEOTIDE SEQUENCE [LARGE SCALE GENOMIC DNA]</scope>
    <source>
        <strain evidence="6 7">DSM 45524</strain>
    </source>
</reference>
<feature type="DNA-binding region" description="H-T-H motif" evidence="4">
    <location>
        <begin position="35"/>
        <end position="54"/>
    </location>
</feature>
<dbReference type="PANTHER" id="PTHR30055">
    <property type="entry name" value="HTH-TYPE TRANSCRIPTIONAL REGULATOR RUTR"/>
    <property type="match status" value="1"/>
</dbReference>
<dbReference type="SUPFAM" id="SSF48498">
    <property type="entry name" value="Tetracyclin repressor-like, C-terminal domain"/>
    <property type="match status" value="1"/>
</dbReference>
<name>A0A4R5PD99_9MYCO</name>
<dbReference type="InterPro" id="IPR004111">
    <property type="entry name" value="Repressor_TetR_C"/>
</dbReference>
<keyword evidence="3" id="KW-0804">Transcription</keyword>
<dbReference type="Pfam" id="PF00440">
    <property type="entry name" value="TetR_N"/>
    <property type="match status" value="1"/>
</dbReference>
<evidence type="ECO:0000313" key="6">
    <source>
        <dbReference type="EMBL" id="TDH22692.1"/>
    </source>
</evidence>
<proteinExistence type="predicted"/>
<dbReference type="InterPro" id="IPR050109">
    <property type="entry name" value="HTH-type_TetR-like_transc_reg"/>
</dbReference>
<dbReference type="PROSITE" id="PS50977">
    <property type="entry name" value="HTH_TETR_2"/>
    <property type="match status" value="1"/>
</dbReference>
<sequence length="220" mass="24426">MTDERRTRGRPPLPMESIVDAALRIVDEEGGEALSMRALARRLDSGTATIYRHFANRTEVVAHVVDRVFGEVRFDDAELAEMSWQRACIVSSRALFDALRRHPNVALLLADQIPVGPNVFMIREHTLTLCLRAGFSPVEAVRIYMTLGRYVLGYANQIGVEHRASEADIAMMTRFVESIDITDFPSTLATAGATLVPLDEEFDFGLGLIVAGLEDLRHGK</sequence>